<evidence type="ECO:0000313" key="1">
    <source>
        <dbReference type="EMBL" id="MCA9727323.1"/>
    </source>
</evidence>
<gene>
    <name evidence="1" type="ORF">KC729_06540</name>
</gene>
<proteinExistence type="predicted"/>
<evidence type="ECO:0008006" key="3">
    <source>
        <dbReference type="Google" id="ProtNLM"/>
    </source>
</evidence>
<name>A0A956LXR7_UNCEI</name>
<reference evidence="1" key="2">
    <citation type="journal article" date="2021" name="Microbiome">
        <title>Successional dynamics and alternative stable states in a saline activated sludge microbial community over 9 years.</title>
        <authorList>
            <person name="Wang Y."/>
            <person name="Ye J."/>
            <person name="Ju F."/>
            <person name="Liu L."/>
            <person name="Boyd J.A."/>
            <person name="Deng Y."/>
            <person name="Parks D.H."/>
            <person name="Jiang X."/>
            <person name="Yin X."/>
            <person name="Woodcroft B.J."/>
            <person name="Tyson G.W."/>
            <person name="Hugenholtz P."/>
            <person name="Polz M.F."/>
            <person name="Zhang T."/>
        </authorList>
    </citation>
    <scope>NUCLEOTIDE SEQUENCE</scope>
    <source>
        <strain evidence="1">HKST-UBA01</strain>
    </source>
</reference>
<dbReference type="AlphaFoldDB" id="A0A956LXR7"/>
<reference evidence="1" key="1">
    <citation type="submission" date="2020-04" db="EMBL/GenBank/DDBJ databases">
        <authorList>
            <person name="Zhang T."/>
        </authorList>
    </citation>
    <scope>NUCLEOTIDE SEQUENCE</scope>
    <source>
        <strain evidence="1">HKST-UBA01</strain>
    </source>
</reference>
<protein>
    <recommendedName>
        <fullName evidence="3">Short-chain dehydrogenase</fullName>
    </recommendedName>
</protein>
<dbReference type="Proteomes" id="UP000697710">
    <property type="component" value="Unassembled WGS sequence"/>
</dbReference>
<accession>A0A956LXR7</accession>
<sequence>MSQSGTPPIFDTLLLLGGGGLVGTQVAKRAATDLQPRRIVIATLFREEARETITELARDFPQVAFEGYYGNIFLRGEPVSVDERVAMRSPMEQKQDPQVRRELFADLFSDFETAYAESFLVRLVRKAQPQAIVDCVNTATGISYQDVFLASDIVSRGLEELRGSADGRSDPGDTVVVPRARFESFATDLENLLVSISVPELILHTRLLHRVMTEIGTRTYVKVGTTGTGGMGLNIPYTHGEDRPSPTLMTKTAIAFAQTGLLFLMARTAGGPIVKEVKPAAMIGYRDIDYLVLRGPQYRRKDGRIVVEKAQPYVLYRSQEEPLGSELDTTPQVDRFEPLLDEEGHPRTLQLPAVNTGENGMFTRGEFEAITYTGQMEFITPEEIAHDVILELRGSNTGHDVISAVDSAVMDPTYKAGMIRHVAIEELHKLEAEKGVPSVALGQLGPPQLAKFLYEAHLFAVEYRSLDRILGAADEAGPSAEEISQRFFARLQQDPLREVVTSIGIPILWPDGRRIWRGPVVKIPAYNPKRNLLALDAAAIDRFAGKGWVDLRPQHMTWWIDQFRRMRGSTYARGSKWSSERLTRAAYLADEIRIGEVVAWLFNNTLDPAGHRIK</sequence>
<dbReference type="EMBL" id="JAGQHR010000145">
    <property type="protein sequence ID" value="MCA9727323.1"/>
    <property type="molecule type" value="Genomic_DNA"/>
</dbReference>
<evidence type="ECO:0000313" key="2">
    <source>
        <dbReference type="Proteomes" id="UP000697710"/>
    </source>
</evidence>
<organism evidence="1 2">
    <name type="scientific">Eiseniibacteriota bacterium</name>
    <dbReference type="NCBI Taxonomy" id="2212470"/>
    <lineage>
        <taxon>Bacteria</taxon>
        <taxon>Candidatus Eiseniibacteriota</taxon>
    </lineage>
</organism>
<comment type="caution">
    <text evidence="1">The sequence shown here is derived from an EMBL/GenBank/DDBJ whole genome shotgun (WGS) entry which is preliminary data.</text>
</comment>